<evidence type="ECO:0000256" key="8">
    <source>
        <dbReference type="SAM" id="Phobius"/>
    </source>
</evidence>
<keyword evidence="7" id="KW-0924">Ammonia transport</keyword>
<dbReference type="EMBL" id="CAJNIZ010001332">
    <property type="protein sequence ID" value="CAE7188553.1"/>
    <property type="molecule type" value="Genomic_DNA"/>
</dbReference>
<sequence length="145" mass="15604">MSVVSMGIVTLTWCVLGFSWAFGNGGPIIGNFDYALFMNLDLKMWDESGLPALAFACFQMTFAIIASAIISGSLVERMRFSAYAAMLALWSLLIYAPLCHWVWGGGWIGELGALDFAGGTVVHISSGVSGYVAGFIVGPRRHVEK</sequence>
<dbReference type="OrthoDB" id="431364at2759"/>
<comment type="subcellular location">
    <subcellularLocation>
        <location evidence="1">Membrane</location>
        <topology evidence="1">Multi-pass membrane protein</topology>
    </subcellularLocation>
</comment>
<dbReference type="GO" id="GO:0005886">
    <property type="term" value="C:plasma membrane"/>
    <property type="evidence" value="ECO:0007669"/>
    <property type="project" value="TreeGrafter"/>
</dbReference>
<evidence type="ECO:0000256" key="5">
    <source>
        <dbReference type="ARBA" id="ARBA00022989"/>
    </source>
</evidence>
<evidence type="ECO:0000313" key="10">
    <source>
        <dbReference type="EMBL" id="CAE7188553.1"/>
    </source>
</evidence>
<keyword evidence="6 8" id="KW-0472">Membrane</keyword>
<feature type="transmembrane region" description="Helical" evidence="8">
    <location>
        <begin position="82"/>
        <end position="104"/>
    </location>
</feature>
<evidence type="ECO:0000256" key="3">
    <source>
        <dbReference type="ARBA" id="ARBA00022448"/>
    </source>
</evidence>
<feature type="domain" description="Ammonium transporter AmtB-like" evidence="9">
    <location>
        <begin position="2"/>
        <end position="142"/>
    </location>
</feature>
<evidence type="ECO:0000256" key="4">
    <source>
        <dbReference type="ARBA" id="ARBA00022692"/>
    </source>
</evidence>
<organism evidence="10 11">
    <name type="scientific">Symbiodinium pilosum</name>
    <name type="common">Dinoflagellate</name>
    <dbReference type="NCBI Taxonomy" id="2952"/>
    <lineage>
        <taxon>Eukaryota</taxon>
        <taxon>Sar</taxon>
        <taxon>Alveolata</taxon>
        <taxon>Dinophyceae</taxon>
        <taxon>Suessiales</taxon>
        <taxon>Symbiodiniaceae</taxon>
        <taxon>Symbiodinium</taxon>
    </lineage>
</organism>
<evidence type="ECO:0000259" key="9">
    <source>
        <dbReference type="Pfam" id="PF00909"/>
    </source>
</evidence>
<keyword evidence="5 8" id="KW-1133">Transmembrane helix</keyword>
<dbReference type="PANTHER" id="PTHR43029:SF10">
    <property type="entry name" value="AMMONIUM TRANSPORTER MEP2"/>
    <property type="match status" value="1"/>
</dbReference>
<evidence type="ECO:0000256" key="1">
    <source>
        <dbReference type="ARBA" id="ARBA00004141"/>
    </source>
</evidence>
<feature type="non-terminal residue" evidence="10">
    <location>
        <position position="145"/>
    </location>
</feature>
<reference evidence="10" key="1">
    <citation type="submission" date="2021-02" db="EMBL/GenBank/DDBJ databases">
        <authorList>
            <person name="Dougan E. K."/>
            <person name="Rhodes N."/>
            <person name="Thang M."/>
            <person name="Chan C."/>
        </authorList>
    </citation>
    <scope>NUCLEOTIDE SEQUENCE</scope>
</reference>
<feature type="transmembrane region" description="Helical" evidence="8">
    <location>
        <begin position="116"/>
        <end position="137"/>
    </location>
</feature>
<name>A0A812IXL7_SYMPI</name>
<keyword evidence="11" id="KW-1185">Reference proteome</keyword>
<dbReference type="AlphaFoldDB" id="A0A812IXL7"/>
<dbReference type="SUPFAM" id="SSF111352">
    <property type="entry name" value="Ammonium transporter"/>
    <property type="match status" value="1"/>
</dbReference>
<gene>
    <name evidence="10" type="primary">nrgA</name>
    <name evidence="10" type="ORF">SPIL2461_LOCUS1375</name>
</gene>
<dbReference type="InterPro" id="IPR001905">
    <property type="entry name" value="Ammonium_transpt"/>
</dbReference>
<feature type="non-terminal residue" evidence="10">
    <location>
        <position position="1"/>
    </location>
</feature>
<dbReference type="GO" id="GO:0008519">
    <property type="term" value="F:ammonium channel activity"/>
    <property type="evidence" value="ECO:0007669"/>
    <property type="project" value="InterPro"/>
</dbReference>
<proteinExistence type="inferred from homology"/>
<dbReference type="InterPro" id="IPR029020">
    <property type="entry name" value="Ammonium/urea_transptr"/>
</dbReference>
<evidence type="ECO:0000256" key="2">
    <source>
        <dbReference type="ARBA" id="ARBA00005887"/>
    </source>
</evidence>
<accession>A0A812IXL7</accession>
<dbReference type="PANTHER" id="PTHR43029">
    <property type="entry name" value="AMMONIUM TRANSPORTER MEP2"/>
    <property type="match status" value="1"/>
</dbReference>
<evidence type="ECO:0000313" key="11">
    <source>
        <dbReference type="Proteomes" id="UP000649617"/>
    </source>
</evidence>
<evidence type="ECO:0000256" key="7">
    <source>
        <dbReference type="ARBA" id="ARBA00023177"/>
    </source>
</evidence>
<dbReference type="InterPro" id="IPR024041">
    <property type="entry name" value="NH4_transpt_AmtB-like_dom"/>
</dbReference>
<feature type="transmembrane region" description="Helical" evidence="8">
    <location>
        <begin position="49"/>
        <end position="70"/>
    </location>
</feature>
<keyword evidence="3" id="KW-0813">Transport</keyword>
<dbReference type="Gene3D" id="1.10.3430.10">
    <property type="entry name" value="Ammonium transporter AmtB like domains"/>
    <property type="match status" value="1"/>
</dbReference>
<dbReference type="Pfam" id="PF00909">
    <property type="entry name" value="Ammonium_transp"/>
    <property type="match status" value="1"/>
</dbReference>
<comment type="similarity">
    <text evidence="2">Belongs to the ammonia transporter channel (TC 1.A.11.2) family.</text>
</comment>
<comment type="caution">
    <text evidence="10">The sequence shown here is derived from an EMBL/GenBank/DDBJ whole genome shotgun (WGS) entry which is preliminary data.</text>
</comment>
<keyword evidence="4 8" id="KW-0812">Transmembrane</keyword>
<evidence type="ECO:0000256" key="6">
    <source>
        <dbReference type="ARBA" id="ARBA00023136"/>
    </source>
</evidence>
<dbReference type="Proteomes" id="UP000649617">
    <property type="component" value="Unassembled WGS sequence"/>
</dbReference>
<protein>
    <submittedName>
        <fullName evidence="10">NrgA protein</fullName>
    </submittedName>
</protein>